<evidence type="ECO:0000256" key="4">
    <source>
        <dbReference type="ARBA" id="ARBA00022989"/>
    </source>
</evidence>
<evidence type="ECO:0000256" key="1">
    <source>
        <dbReference type="ARBA" id="ARBA00004651"/>
    </source>
</evidence>
<gene>
    <name evidence="8" type="ORF">MNBD_ALPHA11-2435</name>
</gene>
<feature type="domain" description="ABC3 transporter permease C-terminal" evidence="7">
    <location>
        <begin position="326"/>
        <end position="437"/>
    </location>
</feature>
<evidence type="ECO:0000256" key="2">
    <source>
        <dbReference type="ARBA" id="ARBA00022475"/>
    </source>
</evidence>
<evidence type="ECO:0000256" key="6">
    <source>
        <dbReference type="SAM" id="Phobius"/>
    </source>
</evidence>
<dbReference type="PANTHER" id="PTHR30287">
    <property type="entry name" value="MEMBRANE COMPONENT OF PREDICTED ABC SUPERFAMILY METABOLITE UPTAKE TRANSPORTER"/>
    <property type="match status" value="1"/>
</dbReference>
<evidence type="ECO:0000259" key="7">
    <source>
        <dbReference type="Pfam" id="PF02687"/>
    </source>
</evidence>
<feature type="transmembrane region" description="Helical" evidence="6">
    <location>
        <begin position="7"/>
        <end position="25"/>
    </location>
</feature>
<accession>A0A3B0TFN2</accession>
<keyword evidence="5 6" id="KW-0472">Membrane</keyword>
<dbReference type="InterPro" id="IPR038766">
    <property type="entry name" value="Membrane_comp_ABC_pdt"/>
</dbReference>
<keyword evidence="4 6" id="KW-1133">Transmembrane helix</keyword>
<sequence>MSILRQSLILLPIIIAGAGIFWLAVVTTSNILLVSAFTLGVFISFLLLRFSGWLLQKALKLFAATPSAALRNALRNIYHPGSSAPVVIVSIGMGLAMLLVIALLNNNLYNQLLGAVTQEAPTFVALDIFPDEVADLNELALSEEIMVRFETNPMLLGMVSSVDGVNVEDIGDVPEEAAFLLSGEIPLTWQRDMPRGTTAIEGEWWPADYSGPALISLRSSIKSQLGVEVGDIIEFTVFGETVAATIANFREYQWQNGINFMVTFSPGQIQAYPFNSLGAIKAQEGREKDLERILARTFPDISFISVGDALNQVASILGQLGSAVNIVGGLAVINGLLVLAGTMAAGRKQREADAVIQKVLGATRGNVLVVFIIEYGLLGAFAALIASVVGIVSAWAITVTILEIDFAVDGWLILGVVVGAVLLTIATGAATTWSALSSRPAQVLRNV</sequence>
<keyword evidence="2" id="KW-1003">Cell membrane</keyword>
<dbReference type="AlphaFoldDB" id="A0A3B0TFN2"/>
<evidence type="ECO:0000256" key="3">
    <source>
        <dbReference type="ARBA" id="ARBA00022692"/>
    </source>
</evidence>
<proteinExistence type="predicted"/>
<feature type="transmembrane region" description="Helical" evidence="6">
    <location>
        <begin position="367"/>
        <end position="398"/>
    </location>
</feature>
<protein>
    <recommendedName>
        <fullName evidence="7">ABC3 transporter permease C-terminal domain-containing protein</fullName>
    </recommendedName>
</protein>
<dbReference type="PANTHER" id="PTHR30287:SF1">
    <property type="entry name" value="INNER MEMBRANE PROTEIN"/>
    <property type="match status" value="1"/>
</dbReference>
<keyword evidence="3 6" id="KW-0812">Transmembrane</keyword>
<organism evidence="8">
    <name type="scientific">hydrothermal vent metagenome</name>
    <dbReference type="NCBI Taxonomy" id="652676"/>
    <lineage>
        <taxon>unclassified sequences</taxon>
        <taxon>metagenomes</taxon>
        <taxon>ecological metagenomes</taxon>
    </lineage>
</organism>
<name>A0A3B0TFN2_9ZZZZ</name>
<evidence type="ECO:0000313" key="8">
    <source>
        <dbReference type="EMBL" id="VAW14933.1"/>
    </source>
</evidence>
<dbReference type="EMBL" id="UOEQ01000057">
    <property type="protein sequence ID" value="VAW14933.1"/>
    <property type="molecule type" value="Genomic_DNA"/>
</dbReference>
<feature type="transmembrane region" description="Helical" evidence="6">
    <location>
        <begin position="31"/>
        <end position="50"/>
    </location>
</feature>
<dbReference type="GO" id="GO:0005886">
    <property type="term" value="C:plasma membrane"/>
    <property type="evidence" value="ECO:0007669"/>
    <property type="project" value="UniProtKB-SubCell"/>
</dbReference>
<feature type="transmembrane region" description="Helical" evidence="6">
    <location>
        <begin position="84"/>
        <end position="104"/>
    </location>
</feature>
<feature type="transmembrane region" description="Helical" evidence="6">
    <location>
        <begin position="410"/>
        <end position="436"/>
    </location>
</feature>
<comment type="subcellular location">
    <subcellularLocation>
        <location evidence="1">Cell membrane</location>
        <topology evidence="1">Multi-pass membrane protein</topology>
    </subcellularLocation>
</comment>
<dbReference type="Pfam" id="PF02687">
    <property type="entry name" value="FtsX"/>
    <property type="match status" value="1"/>
</dbReference>
<evidence type="ECO:0000256" key="5">
    <source>
        <dbReference type="ARBA" id="ARBA00023136"/>
    </source>
</evidence>
<dbReference type="InterPro" id="IPR003838">
    <property type="entry name" value="ABC3_permease_C"/>
</dbReference>
<reference evidence="8" key="1">
    <citation type="submission" date="2018-06" db="EMBL/GenBank/DDBJ databases">
        <authorList>
            <person name="Zhirakovskaya E."/>
        </authorList>
    </citation>
    <scope>NUCLEOTIDE SEQUENCE</scope>
</reference>
<feature type="transmembrane region" description="Helical" evidence="6">
    <location>
        <begin position="326"/>
        <end position="346"/>
    </location>
</feature>